<dbReference type="Gene3D" id="3.40.50.300">
    <property type="entry name" value="P-loop containing nucleotide triphosphate hydrolases"/>
    <property type="match status" value="1"/>
</dbReference>
<dbReference type="PROSITE" id="PS50045">
    <property type="entry name" value="SIGMA54_INTERACT_4"/>
    <property type="match status" value="1"/>
</dbReference>
<dbReference type="GO" id="GO:0009399">
    <property type="term" value="P:nitrogen fixation"/>
    <property type="evidence" value="ECO:0007669"/>
    <property type="project" value="UniProtKB-UniRule"/>
</dbReference>
<dbReference type="SMART" id="SM00382">
    <property type="entry name" value="AAA"/>
    <property type="match status" value="1"/>
</dbReference>
<dbReference type="InterPro" id="IPR025662">
    <property type="entry name" value="Sigma_54_int_dom_ATP-bd_1"/>
</dbReference>
<keyword evidence="7 12" id="KW-0805">Transcription regulation</keyword>
<dbReference type="GO" id="GO:0043565">
    <property type="term" value="F:sequence-specific DNA binding"/>
    <property type="evidence" value="ECO:0007669"/>
    <property type="project" value="InterPro"/>
</dbReference>
<dbReference type="PANTHER" id="PTHR32071:SF117">
    <property type="entry name" value="PTS-DEPENDENT DIHYDROXYACETONE KINASE OPERON REGULATORY PROTEIN-RELATED"/>
    <property type="match status" value="1"/>
</dbReference>
<comment type="subunit">
    <text evidence="2 12">Interacts with sigma-54.</text>
</comment>
<dbReference type="Proteomes" id="UP000269692">
    <property type="component" value="Unassembled WGS sequence"/>
</dbReference>
<dbReference type="NCBIfam" id="TIGR01817">
    <property type="entry name" value="nifA"/>
    <property type="match status" value="1"/>
</dbReference>
<evidence type="ECO:0000256" key="9">
    <source>
        <dbReference type="ARBA" id="ARBA00023159"/>
    </source>
</evidence>
<dbReference type="Pfam" id="PF01590">
    <property type="entry name" value="GAF"/>
    <property type="match status" value="1"/>
</dbReference>
<dbReference type="PROSITE" id="PS00688">
    <property type="entry name" value="SIGMA54_INTERACT_3"/>
    <property type="match status" value="1"/>
</dbReference>
<dbReference type="SUPFAM" id="SSF55781">
    <property type="entry name" value="GAF domain-like"/>
    <property type="match status" value="1"/>
</dbReference>
<dbReference type="PANTHER" id="PTHR32071">
    <property type="entry name" value="TRANSCRIPTIONAL REGULATORY PROTEIN"/>
    <property type="match status" value="1"/>
</dbReference>
<accession>A0A3L7AQL2</accession>
<evidence type="ECO:0000256" key="13">
    <source>
        <dbReference type="SAM" id="MobiDB-lite"/>
    </source>
</evidence>
<organism evidence="15 16">
    <name type="scientific">Xanthobacter tagetidis</name>
    <dbReference type="NCBI Taxonomy" id="60216"/>
    <lineage>
        <taxon>Bacteria</taxon>
        <taxon>Pseudomonadati</taxon>
        <taxon>Pseudomonadota</taxon>
        <taxon>Alphaproteobacteria</taxon>
        <taxon>Hyphomicrobiales</taxon>
        <taxon>Xanthobacteraceae</taxon>
        <taxon>Xanthobacter</taxon>
    </lineage>
</organism>
<dbReference type="Pfam" id="PF00158">
    <property type="entry name" value="Sigma54_activat"/>
    <property type="match status" value="1"/>
</dbReference>
<dbReference type="InterPro" id="IPR002078">
    <property type="entry name" value="Sigma_54_int"/>
</dbReference>
<evidence type="ECO:0000256" key="11">
    <source>
        <dbReference type="ARBA" id="ARBA00023231"/>
    </source>
</evidence>
<dbReference type="EMBL" id="RCTF01000001">
    <property type="protein sequence ID" value="RLP81742.1"/>
    <property type="molecule type" value="Genomic_DNA"/>
</dbReference>
<evidence type="ECO:0000313" key="16">
    <source>
        <dbReference type="Proteomes" id="UP000269692"/>
    </source>
</evidence>
<comment type="function">
    <text evidence="1 12">Required for activation of most nif operons, which are directly involved in nitrogen fixation.</text>
</comment>
<dbReference type="PROSITE" id="PS00676">
    <property type="entry name" value="SIGMA54_INTERACT_2"/>
    <property type="match status" value="1"/>
</dbReference>
<feature type="region of interest" description="Disordered" evidence="13">
    <location>
        <begin position="1"/>
        <end position="29"/>
    </location>
</feature>
<dbReference type="RefSeq" id="WP_121621557.1">
    <property type="nucleotide sequence ID" value="NZ_JACIIW010000004.1"/>
</dbReference>
<evidence type="ECO:0000256" key="3">
    <source>
        <dbReference type="ARBA" id="ARBA00015308"/>
    </source>
</evidence>
<dbReference type="InterPro" id="IPR010113">
    <property type="entry name" value="Nif-specific_regulatory_prot"/>
</dbReference>
<dbReference type="OrthoDB" id="9761019at2"/>
<dbReference type="InterPro" id="IPR029016">
    <property type="entry name" value="GAF-like_dom_sf"/>
</dbReference>
<dbReference type="Gene3D" id="1.10.8.60">
    <property type="match status" value="1"/>
</dbReference>
<keyword evidence="6 12" id="KW-0902">Two-component regulatory system</keyword>
<dbReference type="Pfam" id="PF02954">
    <property type="entry name" value="HTH_8"/>
    <property type="match status" value="1"/>
</dbReference>
<name>A0A3L7AQL2_9HYPH</name>
<proteinExistence type="predicted"/>
<evidence type="ECO:0000256" key="8">
    <source>
        <dbReference type="ARBA" id="ARBA00023125"/>
    </source>
</evidence>
<evidence type="ECO:0000256" key="5">
    <source>
        <dbReference type="ARBA" id="ARBA00022840"/>
    </source>
</evidence>
<feature type="region of interest" description="Disordered" evidence="13">
    <location>
        <begin position="523"/>
        <end position="552"/>
    </location>
</feature>
<evidence type="ECO:0000259" key="14">
    <source>
        <dbReference type="PROSITE" id="PS50045"/>
    </source>
</evidence>
<dbReference type="InterPro" id="IPR025944">
    <property type="entry name" value="Sigma_54_int_dom_CS"/>
</dbReference>
<gene>
    <name evidence="15" type="primary">nifA</name>
    <name evidence="15" type="ORF">D9R14_01740</name>
</gene>
<evidence type="ECO:0000256" key="6">
    <source>
        <dbReference type="ARBA" id="ARBA00023012"/>
    </source>
</evidence>
<protein>
    <recommendedName>
        <fullName evidence="3 12">Nif-specific regulatory protein</fullName>
    </recommendedName>
</protein>
<evidence type="ECO:0000256" key="1">
    <source>
        <dbReference type="ARBA" id="ARBA00002167"/>
    </source>
</evidence>
<dbReference type="GO" id="GO:0000160">
    <property type="term" value="P:phosphorelay signal transduction system"/>
    <property type="evidence" value="ECO:0007669"/>
    <property type="project" value="UniProtKB-UniRule"/>
</dbReference>
<evidence type="ECO:0000313" key="15">
    <source>
        <dbReference type="EMBL" id="RLP81742.1"/>
    </source>
</evidence>
<dbReference type="InterPro" id="IPR025943">
    <property type="entry name" value="Sigma_54_int_dom_ATP-bd_2"/>
</dbReference>
<keyword evidence="8 12" id="KW-0238">DNA-binding</keyword>
<dbReference type="CDD" id="cd00009">
    <property type="entry name" value="AAA"/>
    <property type="match status" value="1"/>
</dbReference>
<dbReference type="Gene3D" id="1.10.10.60">
    <property type="entry name" value="Homeodomain-like"/>
    <property type="match status" value="1"/>
</dbReference>
<sequence>MIEDKTLTSSSARDSGAQAGAHAAFPSGAHANGHPPVQVPLVALSDVALTGIYEISKILTAPNRLETTLASVVNLLSSFMQMRHGVISLLADDGIPDITVGVGWNEGTDQRYRARLPEKAIGQVVATAVPLVAENVASHPAFSPADAMALGATDEVRVSFIGVPIRVGGRVIGTLTIDRVWDGRSVFRLDSDVRFLTMVANLIAQTVQLHRVVTRDRERLMAESGRLQKELSALKPAVRERRKVLVDGIIGESPELRQLLDKITIVAKSHSPVLLRGESGTGKELIAKAIHELSSRAKGPFIKVNCAALPESVLESELFGHEKGAFTGAVGARKGRFELADKGTLFLDEIGEISPAFQAKLLRVLQEQEFERVGGSQTIKVNVRVVAATNKNLEEAVSKNEFRADLYYRITVIPILVPSLRDRRSDIPLLAGEFLGRFNKENARELSFGRDALDVLMACGFPGNVRELENCVQRTATLAQGAAISASDFACAQNECLSALLWKSSPPASRRPIDIPLPVVARPSARPEPVETGEAGPMSGPQHAAPLAAAMPSPGAGAVARLPAAPAALSGAADEAGERERLVDAMERAGWVQAKAARLLGLTPRQIGYALKKHDIEIKRF</sequence>
<keyword evidence="11 12" id="KW-0535">Nitrogen fixation</keyword>
<dbReference type="InterPro" id="IPR058031">
    <property type="entry name" value="AAA_lid_NorR"/>
</dbReference>
<evidence type="ECO:0000256" key="12">
    <source>
        <dbReference type="RuleBase" id="RU368029"/>
    </source>
</evidence>
<keyword evidence="10 12" id="KW-0804">Transcription</keyword>
<dbReference type="SMART" id="SM00065">
    <property type="entry name" value="GAF"/>
    <property type="match status" value="1"/>
</dbReference>
<reference evidence="15 16" key="1">
    <citation type="submission" date="2018-10" db="EMBL/GenBank/DDBJ databases">
        <title>Xanthobacter tagetidis genome sequencing and assembly.</title>
        <authorList>
            <person name="Maclea K.S."/>
            <person name="Goen A.E."/>
            <person name="Fatima S.A."/>
        </authorList>
    </citation>
    <scope>NUCLEOTIDE SEQUENCE [LARGE SCALE GENOMIC DNA]</scope>
    <source>
        <strain evidence="15 16">ATCC 700314</strain>
    </source>
</reference>
<evidence type="ECO:0000256" key="7">
    <source>
        <dbReference type="ARBA" id="ARBA00023015"/>
    </source>
</evidence>
<evidence type="ECO:0000256" key="10">
    <source>
        <dbReference type="ARBA" id="ARBA00023163"/>
    </source>
</evidence>
<evidence type="ECO:0000256" key="4">
    <source>
        <dbReference type="ARBA" id="ARBA00022741"/>
    </source>
</evidence>
<keyword evidence="5" id="KW-0067">ATP-binding</keyword>
<dbReference type="FunFam" id="3.40.50.300:FF:000006">
    <property type="entry name" value="DNA-binding transcriptional regulator NtrC"/>
    <property type="match status" value="1"/>
</dbReference>
<dbReference type="InterPro" id="IPR027417">
    <property type="entry name" value="P-loop_NTPase"/>
</dbReference>
<keyword evidence="4" id="KW-0547">Nucleotide-binding</keyword>
<dbReference type="AlphaFoldDB" id="A0A3L7AQL2"/>
<dbReference type="InterPro" id="IPR003018">
    <property type="entry name" value="GAF"/>
</dbReference>
<comment type="caution">
    <text evidence="15">The sequence shown here is derived from an EMBL/GenBank/DDBJ whole genome shotgun (WGS) entry which is preliminary data.</text>
</comment>
<dbReference type="SUPFAM" id="SSF52540">
    <property type="entry name" value="P-loop containing nucleoside triphosphate hydrolases"/>
    <property type="match status" value="1"/>
</dbReference>
<keyword evidence="9 12" id="KW-0010">Activator</keyword>
<dbReference type="Gene3D" id="3.30.450.40">
    <property type="match status" value="1"/>
</dbReference>
<dbReference type="Pfam" id="PF25601">
    <property type="entry name" value="AAA_lid_14"/>
    <property type="match status" value="1"/>
</dbReference>
<dbReference type="PRINTS" id="PR01590">
    <property type="entry name" value="HTHFIS"/>
</dbReference>
<dbReference type="InterPro" id="IPR002197">
    <property type="entry name" value="HTH_Fis"/>
</dbReference>
<evidence type="ECO:0000256" key="2">
    <source>
        <dbReference type="ARBA" id="ARBA00011135"/>
    </source>
</evidence>
<feature type="domain" description="Sigma-54 factor interaction" evidence="14">
    <location>
        <begin position="249"/>
        <end position="477"/>
    </location>
</feature>
<dbReference type="InterPro" id="IPR003593">
    <property type="entry name" value="AAA+_ATPase"/>
</dbReference>
<dbReference type="GO" id="GO:0003700">
    <property type="term" value="F:DNA-binding transcription factor activity"/>
    <property type="evidence" value="ECO:0007669"/>
    <property type="project" value="UniProtKB-UniRule"/>
</dbReference>
<keyword evidence="16" id="KW-1185">Reference proteome</keyword>
<dbReference type="PROSITE" id="PS00675">
    <property type="entry name" value="SIGMA54_INTERACT_1"/>
    <property type="match status" value="1"/>
</dbReference>
<dbReference type="GO" id="GO:0005524">
    <property type="term" value="F:ATP binding"/>
    <property type="evidence" value="ECO:0007669"/>
    <property type="project" value="UniProtKB-KW"/>
</dbReference>